<evidence type="ECO:0000313" key="2">
    <source>
        <dbReference type="Proteomes" id="UP001152320"/>
    </source>
</evidence>
<dbReference type="InterPro" id="IPR036691">
    <property type="entry name" value="Endo/exonu/phosph_ase_sf"/>
</dbReference>
<name>A0A9Q1CC46_HOLLE</name>
<dbReference type="Gene3D" id="3.60.10.10">
    <property type="entry name" value="Endonuclease/exonuclease/phosphatase"/>
    <property type="match status" value="1"/>
</dbReference>
<dbReference type="AlphaFoldDB" id="A0A9Q1CC46"/>
<protein>
    <recommendedName>
        <fullName evidence="3">Endonuclease/exonuclease/phosphatase domain-containing protein</fullName>
    </recommendedName>
</protein>
<dbReference type="PANTHER" id="PTHR33776:SF4">
    <property type="entry name" value="ENDONUCLEASE_EXONUCLEASE_PHOSPHATASE DOMAIN-CONTAINING PROTEIN"/>
    <property type="match status" value="1"/>
</dbReference>
<comment type="caution">
    <text evidence="1">The sequence shown here is derived from an EMBL/GenBank/DDBJ whole genome shotgun (WGS) entry which is preliminary data.</text>
</comment>
<dbReference type="SUPFAM" id="SSF56219">
    <property type="entry name" value="DNase I-like"/>
    <property type="match status" value="1"/>
</dbReference>
<evidence type="ECO:0008006" key="3">
    <source>
        <dbReference type="Google" id="ProtNLM"/>
    </source>
</evidence>
<organism evidence="1 2">
    <name type="scientific">Holothuria leucospilota</name>
    <name type="common">Black long sea cucumber</name>
    <name type="synonym">Mertensiothuria leucospilota</name>
    <dbReference type="NCBI Taxonomy" id="206669"/>
    <lineage>
        <taxon>Eukaryota</taxon>
        <taxon>Metazoa</taxon>
        <taxon>Echinodermata</taxon>
        <taxon>Eleutherozoa</taxon>
        <taxon>Echinozoa</taxon>
        <taxon>Holothuroidea</taxon>
        <taxon>Aspidochirotacea</taxon>
        <taxon>Aspidochirotida</taxon>
        <taxon>Holothuriidae</taxon>
        <taxon>Holothuria</taxon>
    </lineage>
</organism>
<keyword evidence="2" id="KW-1185">Reference proteome</keyword>
<sequence length="150" mass="17147">MLVMNPFHIISLNETFCDPCFDDGDVQLNDFHIYRKDRNRHGGGVAIYVSSSLSHKLRDDLMDDSVESICVEVKFKATAPILIYSVYRPPNSPVSFFNSFSEMLSKASCEKKEIVTLGDLNCNVDPSVRDANARHLRFIKSIRKYHRNTN</sequence>
<dbReference type="EMBL" id="JAIZAY010000004">
    <property type="protein sequence ID" value="KAJ8042596.1"/>
    <property type="molecule type" value="Genomic_DNA"/>
</dbReference>
<proteinExistence type="predicted"/>
<reference evidence="1" key="1">
    <citation type="submission" date="2021-10" db="EMBL/GenBank/DDBJ databases">
        <title>Tropical sea cucumber genome reveals ecological adaptation and Cuvierian tubules defense mechanism.</title>
        <authorList>
            <person name="Chen T."/>
        </authorList>
    </citation>
    <scope>NUCLEOTIDE SEQUENCE</scope>
    <source>
        <strain evidence="1">Nanhai2018</strain>
        <tissue evidence="1">Muscle</tissue>
    </source>
</reference>
<gene>
    <name evidence="1" type="ORF">HOLleu_09386</name>
</gene>
<accession>A0A9Q1CC46</accession>
<evidence type="ECO:0000313" key="1">
    <source>
        <dbReference type="EMBL" id="KAJ8042596.1"/>
    </source>
</evidence>
<dbReference type="Proteomes" id="UP001152320">
    <property type="component" value="Chromosome 4"/>
</dbReference>
<dbReference type="PANTHER" id="PTHR33776">
    <property type="entry name" value="ENDO/EXONUCLEASE/PHOSPHATASE DOMAIN-CONTAINING PROTEIN"/>
    <property type="match status" value="1"/>
</dbReference>
<dbReference type="OrthoDB" id="10068389at2759"/>